<feature type="compositionally biased region" description="Basic and acidic residues" evidence="1">
    <location>
        <begin position="330"/>
        <end position="343"/>
    </location>
</feature>
<keyword evidence="2" id="KW-0812">Transmembrane</keyword>
<evidence type="ECO:0000256" key="2">
    <source>
        <dbReference type="SAM" id="Phobius"/>
    </source>
</evidence>
<proteinExistence type="predicted"/>
<reference evidence="4" key="1">
    <citation type="journal article" date="2019" name="Int. J. Syst. Evol. Microbiol.">
        <title>The Global Catalogue of Microorganisms (GCM) 10K type strain sequencing project: providing services to taxonomists for standard genome sequencing and annotation.</title>
        <authorList>
            <consortium name="The Broad Institute Genomics Platform"/>
            <consortium name="The Broad Institute Genome Sequencing Center for Infectious Disease"/>
            <person name="Wu L."/>
            <person name="Ma J."/>
        </authorList>
    </citation>
    <scope>NUCLEOTIDE SEQUENCE [LARGE SCALE GENOMIC DNA]</scope>
    <source>
        <strain evidence="4">CGMCC 4.7638</strain>
    </source>
</reference>
<protein>
    <recommendedName>
        <fullName evidence="5">Integral membrane protein</fullName>
    </recommendedName>
</protein>
<dbReference type="RefSeq" id="WP_344277887.1">
    <property type="nucleotide sequence ID" value="NZ_BAAAHV010000013.1"/>
</dbReference>
<feature type="transmembrane region" description="Helical" evidence="2">
    <location>
        <begin position="246"/>
        <end position="268"/>
    </location>
</feature>
<feature type="transmembrane region" description="Helical" evidence="2">
    <location>
        <begin position="214"/>
        <end position="234"/>
    </location>
</feature>
<feature type="transmembrane region" description="Helical" evidence="2">
    <location>
        <begin position="156"/>
        <end position="175"/>
    </location>
</feature>
<evidence type="ECO:0000313" key="4">
    <source>
        <dbReference type="Proteomes" id="UP001597542"/>
    </source>
</evidence>
<dbReference type="EMBL" id="JBHUKQ010000004">
    <property type="protein sequence ID" value="MFD2479674.1"/>
    <property type="molecule type" value="Genomic_DNA"/>
</dbReference>
<sequence>MLAPVLTATFVTDPSTAVDDLANAVHASAFDLLRQVLPGLRTSANTDPLSAGFLGQYAGAAGLGLIVMAFFAVLTIVHSVRGGGGRADLAESLFKYLPLAVLLTVFSPAVGVLLENAANAATDGISRWGAGTVDATQAKIDALAAITADKLPGGTFVGLLVSALIVAGALGAFLVLAVQKIGMPVAGIVAGIGWGMLVHPAWRAKAVRAPGAWLGLMAVKPVLFLMLAAAFGAFGSAGGSTDGVAGLIGLCLLAVALLIACAVPLALVRKFPQLGRPSPGRMPGGIPVPAPLGVHGPATAVAERTVTGHLVLPSRTGPEPAPSHTIELAYEQRRQRDRGDARAQARTPRQPSHLEEGARTENLFAASRTRRR</sequence>
<organism evidence="3 4">
    <name type="scientific">Amycolatopsis albidoflavus</name>
    <dbReference type="NCBI Taxonomy" id="102226"/>
    <lineage>
        <taxon>Bacteria</taxon>
        <taxon>Bacillati</taxon>
        <taxon>Actinomycetota</taxon>
        <taxon>Actinomycetes</taxon>
        <taxon>Pseudonocardiales</taxon>
        <taxon>Pseudonocardiaceae</taxon>
        <taxon>Amycolatopsis</taxon>
    </lineage>
</organism>
<feature type="transmembrane region" description="Helical" evidence="2">
    <location>
        <begin position="57"/>
        <end position="77"/>
    </location>
</feature>
<dbReference type="Proteomes" id="UP001597542">
    <property type="component" value="Unassembled WGS sequence"/>
</dbReference>
<feature type="region of interest" description="Disordered" evidence="1">
    <location>
        <begin position="312"/>
        <end position="372"/>
    </location>
</feature>
<accession>A0ABW5HRN8</accession>
<keyword evidence="4" id="KW-1185">Reference proteome</keyword>
<evidence type="ECO:0008006" key="5">
    <source>
        <dbReference type="Google" id="ProtNLM"/>
    </source>
</evidence>
<feature type="transmembrane region" description="Helical" evidence="2">
    <location>
        <begin position="181"/>
        <end position="202"/>
    </location>
</feature>
<comment type="caution">
    <text evidence="3">The sequence shown here is derived from an EMBL/GenBank/DDBJ whole genome shotgun (WGS) entry which is preliminary data.</text>
</comment>
<name>A0ABW5HRN8_9PSEU</name>
<gene>
    <name evidence="3" type="ORF">ACFSUT_05280</name>
</gene>
<evidence type="ECO:0000313" key="3">
    <source>
        <dbReference type="EMBL" id="MFD2479674.1"/>
    </source>
</evidence>
<keyword evidence="2" id="KW-1133">Transmembrane helix</keyword>
<keyword evidence="2" id="KW-0472">Membrane</keyword>
<evidence type="ECO:0000256" key="1">
    <source>
        <dbReference type="SAM" id="MobiDB-lite"/>
    </source>
</evidence>